<feature type="compositionally biased region" description="Polar residues" evidence="1">
    <location>
        <begin position="315"/>
        <end position="326"/>
    </location>
</feature>
<dbReference type="AlphaFoldDB" id="A0AAV0ASR2"/>
<feature type="compositionally biased region" description="Polar residues" evidence="1">
    <location>
        <begin position="555"/>
        <end position="566"/>
    </location>
</feature>
<feature type="region of interest" description="Disordered" evidence="1">
    <location>
        <begin position="746"/>
        <end position="780"/>
    </location>
</feature>
<gene>
    <name evidence="3" type="ORF">PPACK8108_LOCUS6362</name>
</gene>
<evidence type="ECO:0000256" key="1">
    <source>
        <dbReference type="SAM" id="MobiDB-lite"/>
    </source>
</evidence>
<name>A0AAV0ASR2_PHAPC</name>
<feature type="region of interest" description="Disordered" evidence="1">
    <location>
        <begin position="554"/>
        <end position="588"/>
    </location>
</feature>
<keyword evidence="4" id="KW-1185">Reference proteome</keyword>
<feature type="region of interest" description="Disordered" evidence="1">
    <location>
        <begin position="393"/>
        <end position="443"/>
    </location>
</feature>
<comment type="caution">
    <text evidence="3">The sequence shown here is derived from an EMBL/GenBank/DDBJ whole genome shotgun (WGS) entry which is preliminary data.</text>
</comment>
<feature type="compositionally biased region" description="Low complexity" evidence="1">
    <location>
        <begin position="428"/>
        <end position="437"/>
    </location>
</feature>
<feature type="region of interest" description="Disordered" evidence="1">
    <location>
        <begin position="228"/>
        <end position="253"/>
    </location>
</feature>
<accession>A0AAV0ASR2</accession>
<feature type="compositionally biased region" description="Basic and acidic residues" evidence="1">
    <location>
        <begin position="393"/>
        <end position="403"/>
    </location>
</feature>
<feature type="compositionally biased region" description="Polar residues" evidence="1">
    <location>
        <begin position="105"/>
        <end position="122"/>
    </location>
</feature>
<feature type="region of interest" description="Disordered" evidence="1">
    <location>
        <begin position="273"/>
        <end position="326"/>
    </location>
</feature>
<evidence type="ECO:0000256" key="2">
    <source>
        <dbReference type="SAM" id="SignalP"/>
    </source>
</evidence>
<keyword evidence="2" id="KW-0732">Signal</keyword>
<reference evidence="3" key="1">
    <citation type="submission" date="2022-06" db="EMBL/GenBank/DDBJ databases">
        <authorList>
            <consortium name="SYNGENTA / RWTH Aachen University"/>
        </authorList>
    </citation>
    <scope>NUCLEOTIDE SEQUENCE</scope>
</reference>
<dbReference type="Proteomes" id="UP001153365">
    <property type="component" value="Unassembled WGS sequence"/>
</dbReference>
<sequence length="809" mass="92310">MLSMTLLAWSSYLIAFSLIYSAHAFLDQAVEIAEASKNSEKSKNYLELGGKTLHDSPPQTLIENLRSEMSQPSISEPPMHADSNKPIREKEQDNELENKNLFGGSRQSPLFQQTLPNHQNNPIRDPDISYLNRNLGGHQTPYNLAAYDFASLYPNYAPQETFSGSFLGQSSLNTNLNYVGPVVIPTVYDLFLYEYDQNNLPYSQSFPNTHFSNPGHKNIGKVQDTRVYRDDSPQGGIPNITPEANRRTSDEANSQFRAEQLINSPEIILSNRKNRPKVKISKPSEKDNSEFLRKNQLRDSDKEANTDNDNEKLKQSSPADRNINNYLNLNEKKKIDDVDEKLNEQPQNGELRTNFVDKEKETKNQFVNELITNDLHSIPTGALSQNSKLDQGEKTMGFHEGKSNSKSPFGNSPLAETDGEISVKKKQQSSSASQKTSLVPHVSFSSKDQNLNVDIKINSPEVTEKVTQSGENDHKSKIISQNNLSVEASGTSKANLNYKSALLAPKFENIIKKKLDRISTKIEKPWAEKEKEKLQDKKKPPLYEGYIERSKCNKILNNPQQMPLKSQKSDTLESSSSNNEQSKKTKIGKIKDNISKTQLNLWKSYEQEKPQKFIQKNYNLQFTQDQAGQNLKKHEILKSSQTTSKKILIDEVQEKIGSAKNSNNVQANNNMMEKFTEDFLEHYKVEEKLKTNTPFNDKLNIFENNPFSLEGDKKKNEIQSLHREKSIPGYLEGNQLAKNLGIKETKQSNKNELSEVQSKKSQNNKNKKIKKPYNSEIDKNKNDEEISKILDWINKPEKKIWNKQRKIFE</sequence>
<feature type="signal peptide" evidence="2">
    <location>
        <begin position="1"/>
        <end position="24"/>
    </location>
</feature>
<dbReference type="EMBL" id="CALTRL010001217">
    <property type="protein sequence ID" value="CAH7671570.1"/>
    <property type="molecule type" value="Genomic_DNA"/>
</dbReference>
<evidence type="ECO:0000313" key="3">
    <source>
        <dbReference type="EMBL" id="CAH7671570.1"/>
    </source>
</evidence>
<feature type="chain" id="PRO_5043336781" evidence="2">
    <location>
        <begin position="25"/>
        <end position="809"/>
    </location>
</feature>
<feature type="region of interest" description="Disordered" evidence="1">
    <location>
        <begin position="99"/>
        <end position="126"/>
    </location>
</feature>
<organism evidence="3 4">
    <name type="scientific">Phakopsora pachyrhizi</name>
    <name type="common">Asian soybean rust disease fungus</name>
    <dbReference type="NCBI Taxonomy" id="170000"/>
    <lineage>
        <taxon>Eukaryota</taxon>
        <taxon>Fungi</taxon>
        <taxon>Dikarya</taxon>
        <taxon>Basidiomycota</taxon>
        <taxon>Pucciniomycotina</taxon>
        <taxon>Pucciniomycetes</taxon>
        <taxon>Pucciniales</taxon>
        <taxon>Phakopsoraceae</taxon>
        <taxon>Phakopsora</taxon>
    </lineage>
</organism>
<evidence type="ECO:0000313" key="4">
    <source>
        <dbReference type="Proteomes" id="UP001153365"/>
    </source>
</evidence>
<proteinExistence type="predicted"/>
<feature type="compositionally biased region" description="Basic and acidic residues" evidence="1">
    <location>
        <begin position="282"/>
        <end position="314"/>
    </location>
</feature>
<protein>
    <submittedName>
        <fullName evidence="3">Expressed protein</fullName>
    </submittedName>
</protein>